<evidence type="ECO:0000256" key="12">
    <source>
        <dbReference type="RuleBase" id="RU362132"/>
    </source>
</evidence>
<dbReference type="SUPFAM" id="SSF52467">
    <property type="entry name" value="DHS-like NAD/FAD-binding domain"/>
    <property type="match status" value="1"/>
</dbReference>
<evidence type="ECO:0000256" key="6">
    <source>
        <dbReference type="ARBA" id="ARBA00022723"/>
    </source>
</evidence>
<dbReference type="InterPro" id="IPR029061">
    <property type="entry name" value="THDP-binding"/>
</dbReference>
<evidence type="ECO:0000256" key="4">
    <source>
        <dbReference type="ARBA" id="ARBA00013202"/>
    </source>
</evidence>
<evidence type="ECO:0000259" key="14">
    <source>
        <dbReference type="Pfam" id="PF00205"/>
    </source>
</evidence>
<sequence length="578" mass="63376">MTSKMHQEGKVGDLLAHRFEELGVKDYFVVPGDYNLDLLDQLLRNPRLRMVNCCNELNAGYAADGYARTSDTKIAVVVVTYMVGSMSVLNAIAGAYSEGLKVIVLCGGPDSRNYGHGGRVHHSLGLADKEQSLRMFRNVTCASIRLDNDSCPQDIDNVLQKCRSASLPVYIEIPVDLVHRDFVQTSCIAPIPCAEAAPTLDQNVKAIDLFRDTWMAAQGPVILVGSGLRSVLSVEAIDRLVSALGCAAFYLLDGKSRISETHPQCGKLFWSIVSDPGVEETVRAADLWVTLGCRWNDLHTLKAIDLEKERSRMLAIDESSIQLPDGRELTNICTKTFVESLIMSDIPARYASDITLHSNICEHHRREGTAKQHNASLDVEVCLDDIVEALTGFVSPADTIIADAGESWFAASRVRLPPQADFQVQLLYSSTGWSLPAAMGCQLARPDGRAIVVIGDGSFQMTGQELSTMIRYRLNAIVVIVNNSGYQIEDAIHHGPYNRIGGWDYTAFAEAVWKGSCSKSDSEPHAMFATKITSQRELHEAFSRAREQPQALALLECCVDPAKASAVVQRFGATLVRK</sequence>
<evidence type="ECO:0000256" key="7">
    <source>
        <dbReference type="ARBA" id="ARBA00022793"/>
    </source>
</evidence>
<dbReference type="EMBL" id="MSFM01000001">
    <property type="protein sequence ID" value="PKY08443.1"/>
    <property type="molecule type" value="Genomic_DNA"/>
</dbReference>
<evidence type="ECO:0000256" key="10">
    <source>
        <dbReference type="ARBA" id="ARBA00023239"/>
    </source>
</evidence>
<keyword evidence="6 11" id="KW-0479">Metal-binding</keyword>
<dbReference type="GO" id="GO:0000287">
    <property type="term" value="F:magnesium ion binding"/>
    <property type="evidence" value="ECO:0007669"/>
    <property type="project" value="InterPro"/>
</dbReference>
<dbReference type="Pfam" id="PF02776">
    <property type="entry name" value="TPP_enzyme_N"/>
    <property type="match status" value="1"/>
</dbReference>
<keyword evidence="8 11" id="KW-0460">Magnesium</keyword>
<dbReference type="PROSITE" id="PS00187">
    <property type="entry name" value="TPP_ENZYMES"/>
    <property type="match status" value="1"/>
</dbReference>
<feature type="domain" description="Thiamine pyrophosphate enzyme central" evidence="14">
    <location>
        <begin position="216"/>
        <end position="323"/>
    </location>
</feature>
<keyword evidence="7" id="KW-0210">Decarboxylase</keyword>
<comment type="cofactor">
    <cofactor evidence="11">
        <name>Mg(2+)</name>
        <dbReference type="ChEBI" id="CHEBI:18420"/>
    </cofactor>
    <text evidence="11">Binds 1 Mg(2+) per subunit.</text>
</comment>
<evidence type="ECO:0000256" key="11">
    <source>
        <dbReference type="PIRSR" id="PIRSR036565-2"/>
    </source>
</evidence>
<proteinExistence type="inferred from homology"/>
<dbReference type="Gene3D" id="3.40.50.1220">
    <property type="entry name" value="TPP-binding domain"/>
    <property type="match status" value="1"/>
</dbReference>
<feature type="binding site" evidence="11">
    <location>
        <position position="483"/>
    </location>
    <ligand>
        <name>Mg(2+)</name>
        <dbReference type="ChEBI" id="CHEBI:18420"/>
    </ligand>
</feature>
<dbReference type="GO" id="GO:0030976">
    <property type="term" value="F:thiamine pyrophosphate binding"/>
    <property type="evidence" value="ECO:0007669"/>
    <property type="project" value="InterPro"/>
</dbReference>
<keyword evidence="10" id="KW-0456">Lyase</keyword>
<dbReference type="CDD" id="cd07038">
    <property type="entry name" value="TPP_PYR_PDC_IPDC_like"/>
    <property type="match status" value="1"/>
</dbReference>
<dbReference type="GO" id="GO:0004737">
    <property type="term" value="F:pyruvate decarboxylase activity"/>
    <property type="evidence" value="ECO:0007669"/>
    <property type="project" value="UniProtKB-EC"/>
</dbReference>
<comment type="cofactor">
    <cofactor evidence="2">
        <name>thiamine diphosphate</name>
        <dbReference type="ChEBI" id="CHEBI:58937"/>
    </cofactor>
</comment>
<comment type="caution">
    <text evidence="17">The sequence shown here is derived from an EMBL/GenBank/DDBJ whole genome shotgun (WGS) entry which is preliminary data.</text>
</comment>
<evidence type="ECO:0000313" key="17">
    <source>
        <dbReference type="EMBL" id="PKY08443.1"/>
    </source>
</evidence>
<dbReference type="InterPro" id="IPR029035">
    <property type="entry name" value="DHS-like_NAD/FAD-binding_dom"/>
</dbReference>
<dbReference type="FunFam" id="3.40.50.970:FF:000024">
    <property type="entry name" value="Pyruvate decarboxylase isozyme"/>
    <property type="match status" value="1"/>
</dbReference>
<dbReference type="SUPFAM" id="SSF52518">
    <property type="entry name" value="Thiamin diphosphate-binding fold (THDP-binding)"/>
    <property type="match status" value="2"/>
</dbReference>
<dbReference type="GO" id="GO:0000949">
    <property type="term" value="P:aromatic amino acid family catabolic process to alcohol via Ehrlich pathway"/>
    <property type="evidence" value="ECO:0007669"/>
    <property type="project" value="TreeGrafter"/>
</dbReference>
<evidence type="ECO:0000256" key="3">
    <source>
        <dbReference type="ARBA" id="ARBA00007812"/>
    </source>
</evidence>
<dbReference type="Proteomes" id="UP000234254">
    <property type="component" value="Unassembled WGS sequence"/>
</dbReference>
<dbReference type="PIRSF" id="PIRSF036565">
    <property type="entry name" value="Pyruvt_ip_decrb"/>
    <property type="match status" value="1"/>
</dbReference>
<evidence type="ECO:0000313" key="18">
    <source>
        <dbReference type="Proteomes" id="UP000234254"/>
    </source>
</evidence>
<evidence type="ECO:0000256" key="5">
    <source>
        <dbReference type="ARBA" id="ARBA00014422"/>
    </source>
</evidence>
<dbReference type="InterPro" id="IPR012001">
    <property type="entry name" value="Thiamin_PyroP_enz_TPP-bd_dom"/>
</dbReference>
<organism evidence="17 18">
    <name type="scientific">Aspergillus campestris (strain IBT 28561)</name>
    <dbReference type="NCBI Taxonomy" id="1392248"/>
    <lineage>
        <taxon>Eukaryota</taxon>
        <taxon>Fungi</taxon>
        <taxon>Dikarya</taxon>
        <taxon>Ascomycota</taxon>
        <taxon>Pezizomycotina</taxon>
        <taxon>Eurotiomycetes</taxon>
        <taxon>Eurotiomycetidae</taxon>
        <taxon>Eurotiales</taxon>
        <taxon>Aspergillaceae</taxon>
        <taxon>Aspergillus</taxon>
        <taxon>Aspergillus subgen. Circumdati</taxon>
    </lineage>
</organism>
<dbReference type="EC" id="4.1.1.1" evidence="4"/>
<dbReference type="Gene3D" id="3.40.50.970">
    <property type="match status" value="2"/>
</dbReference>
<feature type="binding site" evidence="11">
    <location>
        <position position="456"/>
    </location>
    <ligand>
        <name>Mg(2+)</name>
        <dbReference type="ChEBI" id="CHEBI:18420"/>
    </ligand>
</feature>
<dbReference type="InterPro" id="IPR047214">
    <property type="entry name" value="TPP_PDC_IPDC"/>
</dbReference>
<gene>
    <name evidence="17" type="ORF">P168DRAFT_323572</name>
</gene>
<evidence type="ECO:0000256" key="13">
    <source>
        <dbReference type="SAM" id="Phobius"/>
    </source>
</evidence>
<dbReference type="VEuPathDB" id="FungiDB:P168DRAFT_323572"/>
<feature type="binding site" evidence="11">
    <location>
        <position position="485"/>
    </location>
    <ligand>
        <name>Mg(2+)</name>
        <dbReference type="ChEBI" id="CHEBI:18420"/>
    </ligand>
</feature>
<feature type="domain" description="Thiamine pyrophosphate enzyme TPP-binding" evidence="15">
    <location>
        <begin position="404"/>
        <end position="497"/>
    </location>
</feature>
<feature type="transmembrane region" description="Helical" evidence="13">
    <location>
        <begin position="74"/>
        <end position="96"/>
    </location>
</feature>
<dbReference type="InterPro" id="IPR012000">
    <property type="entry name" value="Thiamin_PyroP_enz_cen_dom"/>
</dbReference>
<dbReference type="InterPro" id="IPR000399">
    <property type="entry name" value="TPP-bd_CS"/>
</dbReference>
<dbReference type="CDD" id="cd02005">
    <property type="entry name" value="TPP_PDC_IPDC"/>
    <property type="match status" value="1"/>
</dbReference>
<protein>
    <recommendedName>
        <fullName evidence="5">Pyruvate decarboxylase</fullName>
        <ecNumber evidence="4">4.1.1.1</ecNumber>
    </recommendedName>
</protein>
<dbReference type="OrthoDB" id="3970464at2759"/>
<dbReference type="InterPro" id="IPR011766">
    <property type="entry name" value="TPP_enzyme_TPP-bd"/>
</dbReference>
<dbReference type="GeneID" id="36548226"/>
<dbReference type="Pfam" id="PF00205">
    <property type="entry name" value="TPP_enzyme_M"/>
    <property type="match status" value="1"/>
</dbReference>
<feature type="domain" description="Thiamine pyrophosphate enzyme N-terminal TPP-binding" evidence="16">
    <location>
        <begin position="10"/>
        <end position="117"/>
    </location>
</feature>
<accession>A0A2I1DEY2</accession>
<dbReference type="PANTHER" id="PTHR43452">
    <property type="entry name" value="PYRUVATE DECARBOXYLASE"/>
    <property type="match status" value="1"/>
</dbReference>
<comment type="similarity">
    <text evidence="3 12">Belongs to the TPP enzyme family.</text>
</comment>
<dbReference type="AlphaFoldDB" id="A0A2I1DEY2"/>
<evidence type="ECO:0000256" key="9">
    <source>
        <dbReference type="ARBA" id="ARBA00023052"/>
    </source>
</evidence>
<evidence type="ECO:0000256" key="2">
    <source>
        <dbReference type="ARBA" id="ARBA00001964"/>
    </source>
</evidence>
<evidence type="ECO:0000256" key="8">
    <source>
        <dbReference type="ARBA" id="ARBA00022842"/>
    </source>
</evidence>
<dbReference type="PANTHER" id="PTHR43452:SF1">
    <property type="entry name" value="PYRUVATE DECARBOXYLASE C186.09-RELATED"/>
    <property type="match status" value="1"/>
</dbReference>
<keyword evidence="13" id="KW-1133">Transmembrane helix</keyword>
<evidence type="ECO:0000256" key="1">
    <source>
        <dbReference type="ARBA" id="ARBA00001041"/>
    </source>
</evidence>
<keyword evidence="13" id="KW-0812">Transmembrane</keyword>
<evidence type="ECO:0000259" key="15">
    <source>
        <dbReference type="Pfam" id="PF02775"/>
    </source>
</evidence>
<keyword evidence="18" id="KW-1185">Reference proteome</keyword>
<keyword evidence="9 12" id="KW-0786">Thiamine pyrophosphate</keyword>
<evidence type="ECO:0000259" key="16">
    <source>
        <dbReference type="Pfam" id="PF02776"/>
    </source>
</evidence>
<dbReference type="RefSeq" id="XP_024697037.1">
    <property type="nucleotide sequence ID" value="XM_024840702.1"/>
</dbReference>
<dbReference type="InterPro" id="IPR012110">
    <property type="entry name" value="PDC/IPDC-like"/>
</dbReference>
<comment type="catalytic activity">
    <reaction evidence="1">
        <text>a 2-oxocarboxylate + H(+) = an aldehyde + CO2</text>
        <dbReference type="Rhea" id="RHEA:11628"/>
        <dbReference type="ChEBI" id="CHEBI:15378"/>
        <dbReference type="ChEBI" id="CHEBI:16526"/>
        <dbReference type="ChEBI" id="CHEBI:17478"/>
        <dbReference type="ChEBI" id="CHEBI:35179"/>
        <dbReference type="EC" id="4.1.1.1"/>
    </reaction>
</comment>
<name>A0A2I1DEY2_ASPC2</name>
<dbReference type="InterPro" id="IPR047213">
    <property type="entry name" value="TPP_PYR_PDC_IPDC-like"/>
</dbReference>
<dbReference type="GO" id="GO:0005829">
    <property type="term" value="C:cytosol"/>
    <property type="evidence" value="ECO:0007669"/>
    <property type="project" value="TreeGrafter"/>
</dbReference>
<keyword evidence="13" id="KW-0472">Membrane</keyword>
<dbReference type="Pfam" id="PF02775">
    <property type="entry name" value="TPP_enzyme_C"/>
    <property type="match status" value="1"/>
</dbReference>
<reference evidence="17" key="1">
    <citation type="submission" date="2016-12" db="EMBL/GenBank/DDBJ databases">
        <title>The genomes of Aspergillus section Nigri reveals drivers in fungal speciation.</title>
        <authorList>
            <consortium name="DOE Joint Genome Institute"/>
            <person name="Vesth T.C."/>
            <person name="Nybo J."/>
            <person name="Theobald S."/>
            <person name="Brandl J."/>
            <person name="Frisvad J.C."/>
            <person name="Nielsen K.F."/>
            <person name="Lyhne E.K."/>
            <person name="Kogle M.E."/>
            <person name="Kuo A."/>
            <person name="Riley R."/>
            <person name="Clum A."/>
            <person name="Nolan M."/>
            <person name="Lipzen A."/>
            <person name="Salamov A."/>
            <person name="Henrissat B."/>
            <person name="Wiebenga A."/>
            <person name="De vries R.P."/>
            <person name="Grigoriev I.V."/>
            <person name="Mortensen U.H."/>
            <person name="Andersen M.R."/>
            <person name="Baker S.E."/>
        </authorList>
    </citation>
    <scope>NUCLEOTIDE SEQUENCE</scope>
    <source>
        <strain evidence="17">IBT 28561</strain>
    </source>
</reference>